<evidence type="ECO:0000256" key="9">
    <source>
        <dbReference type="PIRNR" id="PIRNR000156"/>
    </source>
</evidence>
<keyword evidence="7 9" id="KW-0670">Pyruvate</keyword>
<dbReference type="InterPro" id="IPR005474">
    <property type="entry name" value="Transketolase_N"/>
</dbReference>
<dbReference type="SUPFAM" id="SSF52518">
    <property type="entry name" value="Thiamin diphosphate-binding fold (THDP-binding)"/>
    <property type="match status" value="2"/>
</dbReference>
<dbReference type="Pfam" id="PF00456">
    <property type="entry name" value="Transketolase_N"/>
    <property type="match status" value="1"/>
</dbReference>
<dbReference type="EC" id="1.2.4.1" evidence="3 9"/>
<dbReference type="InterPro" id="IPR009014">
    <property type="entry name" value="Transketo_C/PFOR_II"/>
</dbReference>
<feature type="region of interest" description="Disordered" evidence="10">
    <location>
        <begin position="746"/>
        <end position="782"/>
    </location>
</feature>
<dbReference type="InterPro" id="IPR017600">
    <property type="entry name" value="Alpha-ketoglut_DH"/>
</dbReference>
<accession>A0ABQ1MDX2</accession>
<evidence type="ECO:0000256" key="6">
    <source>
        <dbReference type="ARBA" id="ARBA00023052"/>
    </source>
</evidence>
<feature type="compositionally biased region" description="Low complexity" evidence="10">
    <location>
        <begin position="746"/>
        <end position="778"/>
    </location>
</feature>
<organism evidence="14 15">
    <name type="scientific">Paraburkholderia caffeinilytica</name>
    <dbReference type="NCBI Taxonomy" id="1761016"/>
    <lineage>
        <taxon>Bacteria</taxon>
        <taxon>Pseudomonadati</taxon>
        <taxon>Pseudomonadota</taxon>
        <taxon>Betaproteobacteria</taxon>
        <taxon>Burkholderiales</taxon>
        <taxon>Burkholderiaceae</taxon>
        <taxon>Paraburkholderia</taxon>
    </lineage>
</organism>
<dbReference type="EMBL" id="BMHL01000003">
    <property type="protein sequence ID" value="GGC35831.1"/>
    <property type="molecule type" value="Genomic_DNA"/>
</dbReference>
<evidence type="ECO:0000256" key="7">
    <source>
        <dbReference type="ARBA" id="ARBA00023317"/>
    </source>
</evidence>
<comment type="caution">
    <text evidence="14">The sequence shown here is derived from an EMBL/GenBank/DDBJ whole genome shotgun (WGS) entry which is preliminary data.</text>
</comment>
<dbReference type="InterPro" id="IPR051157">
    <property type="entry name" value="PDH/Transketolase"/>
</dbReference>
<feature type="domain" description="Transketolase N-terminal" evidence="11">
    <location>
        <begin position="123"/>
        <end position="321"/>
    </location>
</feature>
<evidence type="ECO:0000313" key="15">
    <source>
        <dbReference type="Proteomes" id="UP000602004"/>
    </source>
</evidence>
<dbReference type="Pfam" id="PF22613">
    <property type="entry name" value="Transketolase_C_1"/>
    <property type="match status" value="1"/>
</dbReference>
<dbReference type="PANTHER" id="PTHR43825:SF3">
    <property type="entry name" value="PYRUVATE DEHYDROGENASE E1 COMPONENT"/>
    <property type="match status" value="1"/>
</dbReference>
<dbReference type="SUPFAM" id="SSF52922">
    <property type="entry name" value="TK C-terminal domain-like"/>
    <property type="match status" value="1"/>
</dbReference>
<evidence type="ECO:0000259" key="13">
    <source>
        <dbReference type="Pfam" id="PF22613"/>
    </source>
</evidence>
<dbReference type="InterPro" id="IPR004660">
    <property type="entry name" value="PDH_E1"/>
</dbReference>
<evidence type="ECO:0000259" key="11">
    <source>
        <dbReference type="Pfam" id="PF00456"/>
    </source>
</evidence>
<sequence length="949" mass="104301">MTDLSSGSEQLRLSNAQRVDRAEQADTDPQETAEWLEALDAVVAHVGRDRAQFLFDKLAGHALSLGVESARTNVTPYQNTIPFDQQPRYPGNLELEERLAAALRWNALAMVVRANQAYGELGGHIASYASAADLFEVGFNHFFRAAAPGGEEGTGDLVYFQPHSSPGVYARAYLEGFLSEQHLQHYRREIGGPGLCSYPHPWLMPDFWQFPTGSMGIGPINAIYQARFMRYLANRGLVQTDGRKVWGFFGDGEMDEPESTGALSIAAREGLDNLVFVINCNLQRLDGPVRSNGRIIDELEAHFIGAGWNVIKVVWGSDWDALFSRDRTGALLRAFAHTVDGQFQTFSANDGAYNRERFFGQNPELAALAAQLSDDDIDRLRRGGHDVRKLHAAYAKALEHRGQPTMILAKTMKGFGMGTSGQGRMTTHQQKKLGFDDLKAFRDRFRLPLTDEDVEQVKFYKPADDSPEMRYLHARRAALGGYLPRRRRVSSKGLIVPPMSSWGQFALESNGREMSTTMALVRMLTALLKDNEVGPRVVPIVADEARTFGMANMFRQVGIYSPLGQLYEPEDLGSMLYYREDTKGQILEEGISEAGAVSSWIAAATSYSVHDLPMLPFYIYYSMFGFQRIGDLIWAAADQRARGFLIGATSGKTTLGGEGLQHQDGTSHLAASTIPNCRAYDPAFAYEVAAIVDEGMREMVEAQRDVFYYVTVMNENYAQPSVPGGDLTTLREGILKGIYPLGAEAQEQEATSTAQAQTTEPSSATQTSAQETTSARQTPAATSAVPAQVQLLGAGAILGEVIAARQLLKDDWQIEAAVWSVTSFTELQRDGMTSERNARLGEPADTPYVTKALEASQGPIVAATDYVRAVPELIRAYVPRRYVTLGTDGFGRSDTRQALREFFEVDRKAIVIAALKALVDEGAIDASVLAEARSKYRGDAPVAAASWQC</sequence>
<feature type="domain" description="Pyruvate dehydrogenase E1 component middle" evidence="12">
    <location>
        <begin position="508"/>
        <end position="720"/>
    </location>
</feature>
<reference evidence="15" key="1">
    <citation type="journal article" date="2019" name="Int. J. Syst. Evol. Microbiol.">
        <title>The Global Catalogue of Microorganisms (GCM) 10K type strain sequencing project: providing services to taxonomists for standard genome sequencing and annotation.</title>
        <authorList>
            <consortium name="The Broad Institute Genomics Platform"/>
            <consortium name="The Broad Institute Genome Sequencing Center for Infectious Disease"/>
            <person name="Wu L."/>
            <person name="Ma J."/>
        </authorList>
    </citation>
    <scope>NUCLEOTIDE SEQUENCE [LARGE SCALE GENOMIC DNA]</scope>
    <source>
        <strain evidence="15">CGMCC 1.15103</strain>
    </source>
</reference>
<protein>
    <recommendedName>
        <fullName evidence="4 9">Pyruvate dehydrogenase E1 component</fullName>
        <ecNumber evidence="3 9">1.2.4.1</ecNumber>
    </recommendedName>
</protein>
<dbReference type="NCBIfam" id="TIGR00759">
    <property type="entry name" value="aceE"/>
    <property type="match status" value="1"/>
</dbReference>
<evidence type="ECO:0000256" key="5">
    <source>
        <dbReference type="ARBA" id="ARBA00023002"/>
    </source>
</evidence>
<dbReference type="Gene3D" id="3.40.50.920">
    <property type="match status" value="1"/>
</dbReference>
<evidence type="ECO:0000256" key="1">
    <source>
        <dbReference type="ARBA" id="ARBA00001964"/>
    </source>
</evidence>
<dbReference type="CDD" id="cd02017">
    <property type="entry name" value="TPP_E1_EcPDC_like"/>
    <property type="match status" value="1"/>
</dbReference>
<dbReference type="NCBIfam" id="TIGR03186">
    <property type="entry name" value="AKGDH_not_PDH"/>
    <property type="match status" value="1"/>
</dbReference>
<dbReference type="PANTHER" id="PTHR43825">
    <property type="entry name" value="PYRUVATE DEHYDROGENASE E1 COMPONENT"/>
    <property type="match status" value="1"/>
</dbReference>
<evidence type="ECO:0000256" key="4">
    <source>
        <dbReference type="ARBA" id="ARBA00017172"/>
    </source>
</evidence>
<keyword evidence="15" id="KW-1185">Reference proteome</keyword>
<comment type="cofactor">
    <cofactor evidence="1 9">
        <name>thiamine diphosphate</name>
        <dbReference type="ChEBI" id="CHEBI:58937"/>
    </cofactor>
</comment>
<comment type="function">
    <text evidence="2 9">Component of the pyruvate dehydrogenase (PDH) complex, that catalyzes the overall conversion of pyruvate to acetyl-CoA and CO(2).</text>
</comment>
<evidence type="ECO:0000313" key="14">
    <source>
        <dbReference type="EMBL" id="GGC35831.1"/>
    </source>
</evidence>
<feature type="domain" description="Transketolase-like C-terminal" evidence="13">
    <location>
        <begin position="786"/>
        <end position="906"/>
    </location>
</feature>
<dbReference type="RefSeq" id="WP_115781477.1">
    <property type="nucleotide sequence ID" value="NZ_BMHL01000003.1"/>
</dbReference>
<dbReference type="InterPro" id="IPR035807">
    <property type="entry name" value="PDC_E1_N"/>
</dbReference>
<dbReference type="InterPro" id="IPR055152">
    <property type="entry name" value="Transketolase-like_C_2"/>
</dbReference>
<dbReference type="InterPro" id="IPR029061">
    <property type="entry name" value="THDP-binding"/>
</dbReference>
<evidence type="ECO:0000256" key="10">
    <source>
        <dbReference type="SAM" id="MobiDB-lite"/>
    </source>
</evidence>
<evidence type="ECO:0000256" key="8">
    <source>
        <dbReference type="ARBA" id="ARBA00051231"/>
    </source>
</evidence>
<evidence type="ECO:0000256" key="2">
    <source>
        <dbReference type="ARBA" id="ARBA00003157"/>
    </source>
</evidence>
<gene>
    <name evidence="14" type="ORF">GCM10011400_23100</name>
</gene>
<dbReference type="Pfam" id="PF17831">
    <property type="entry name" value="PDH_E1_M"/>
    <property type="match status" value="1"/>
</dbReference>
<feature type="compositionally biased region" description="Polar residues" evidence="10">
    <location>
        <begin position="1"/>
        <end position="17"/>
    </location>
</feature>
<keyword evidence="5 9" id="KW-0560">Oxidoreductase</keyword>
<feature type="region of interest" description="Disordered" evidence="10">
    <location>
        <begin position="1"/>
        <end position="30"/>
    </location>
</feature>
<name>A0ABQ1MDX2_9BURK</name>
<evidence type="ECO:0000259" key="12">
    <source>
        <dbReference type="Pfam" id="PF17831"/>
    </source>
</evidence>
<comment type="catalytic activity">
    <reaction evidence="8 9">
        <text>N(6)-[(R)-lipoyl]-L-lysyl-[protein] + pyruvate + H(+) = N(6)-[(R)-S(8)-acetyldihydrolipoyl]-L-lysyl-[protein] + CO2</text>
        <dbReference type="Rhea" id="RHEA:19189"/>
        <dbReference type="Rhea" id="RHEA-COMP:10474"/>
        <dbReference type="Rhea" id="RHEA-COMP:10478"/>
        <dbReference type="ChEBI" id="CHEBI:15361"/>
        <dbReference type="ChEBI" id="CHEBI:15378"/>
        <dbReference type="ChEBI" id="CHEBI:16526"/>
        <dbReference type="ChEBI" id="CHEBI:83099"/>
        <dbReference type="ChEBI" id="CHEBI:83111"/>
        <dbReference type="EC" id="1.2.4.1"/>
    </reaction>
</comment>
<dbReference type="Gene3D" id="3.40.50.970">
    <property type="match status" value="2"/>
</dbReference>
<evidence type="ECO:0000256" key="3">
    <source>
        <dbReference type="ARBA" id="ARBA00012281"/>
    </source>
</evidence>
<dbReference type="InterPro" id="IPR041621">
    <property type="entry name" value="PDH_E1_M"/>
</dbReference>
<dbReference type="PIRSF" id="PIRSF000156">
    <property type="entry name" value="Pyruvate_dh_E1"/>
    <property type="match status" value="1"/>
</dbReference>
<keyword evidence="6 9" id="KW-0786">Thiamine pyrophosphate</keyword>
<proteinExistence type="predicted"/>
<dbReference type="Proteomes" id="UP000602004">
    <property type="component" value="Unassembled WGS sequence"/>
</dbReference>